<dbReference type="AlphaFoldDB" id="A0A0F8X362"/>
<dbReference type="GO" id="GO:0005829">
    <property type="term" value="C:cytosol"/>
    <property type="evidence" value="ECO:0007669"/>
    <property type="project" value="TreeGrafter"/>
</dbReference>
<dbReference type="PANTHER" id="PTHR11365:SF23">
    <property type="entry name" value="HYPOTHETICAL 5-OXOPROLINASE (EUROFUNG)-RELATED"/>
    <property type="match status" value="1"/>
</dbReference>
<dbReference type="InterPro" id="IPR015943">
    <property type="entry name" value="WD40/YVTN_repeat-like_dom_sf"/>
</dbReference>
<dbReference type="InterPro" id="IPR011047">
    <property type="entry name" value="Quinoprotein_ADH-like_sf"/>
</dbReference>
<feature type="non-terminal residue" evidence="2">
    <location>
        <position position="1"/>
    </location>
</feature>
<dbReference type="GO" id="GO:0017168">
    <property type="term" value="F:5-oxoprolinase (ATP-hydrolyzing) activity"/>
    <property type="evidence" value="ECO:0007669"/>
    <property type="project" value="TreeGrafter"/>
</dbReference>
<dbReference type="EMBL" id="LAZR01061564">
    <property type="protein sequence ID" value="KKK63338.1"/>
    <property type="molecule type" value="Genomic_DNA"/>
</dbReference>
<comment type="caution">
    <text evidence="2">The sequence shown here is derived from an EMBL/GenBank/DDBJ whole genome shotgun (WGS) entry which is preliminary data.</text>
</comment>
<feature type="non-terminal residue" evidence="2">
    <location>
        <position position="366"/>
    </location>
</feature>
<dbReference type="InterPro" id="IPR003692">
    <property type="entry name" value="Hydantoinase_B"/>
</dbReference>
<reference evidence="2" key="1">
    <citation type="journal article" date="2015" name="Nature">
        <title>Complex archaea that bridge the gap between prokaryotes and eukaryotes.</title>
        <authorList>
            <person name="Spang A."/>
            <person name="Saw J.H."/>
            <person name="Jorgensen S.L."/>
            <person name="Zaremba-Niedzwiedzka K."/>
            <person name="Martijn J."/>
            <person name="Lind A.E."/>
            <person name="van Eijk R."/>
            <person name="Schleper C."/>
            <person name="Guy L."/>
            <person name="Ettema T.J."/>
        </authorList>
    </citation>
    <scope>NUCLEOTIDE SEQUENCE</scope>
</reference>
<organism evidence="2">
    <name type="scientific">marine sediment metagenome</name>
    <dbReference type="NCBI Taxonomy" id="412755"/>
    <lineage>
        <taxon>unclassified sequences</taxon>
        <taxon>metagenomes</taxon>
        <taxon>ecological metagenomes</taxon>
    </lineage>
</organism>
<dbReference type="SUPFAM" id="SSF52922">
    <property type="entry name" value="TK C-terminal domain-like"/>
    <property type="match status" value="1"/>
</dbReference>
<dbReference type="Gene3D" id="2.130.10.10">
    <property type="entry name" value="YVTN repeat-like/Quinoprotein amine dehydrogenase"/>
    <property type="match status" value="1"/>
</dbReference>
<feature type="domain" description="Hydantoinase B/oxoprolinase" evidence="1">
    <location>
        <begin position="43"/>
        <end position="248"/>
    </location>
</feature>
<dbReference type="SUPFAM" id="SSF50998">
    <property type="entry name" value="Quinoprotein alcohol dehydrogenase-like"/>
    <property type="match status" value="1"/>
</dbReference>
<dbReference type="InterPro" id="IPR045079">
    <property type="entry name" value="Oxoprolinase-like"/>
</dbReference>
<accession>A0A0F8X362</accession>
<dbReference type="Pfam" id="PF02538">
    <property type="entry name" value="Hydantoinase_B"/>
    <property type="match status" value="1"/>
</dbReference>
<proteinExistence type="predicted"/>
<sequence length="366" mass="39114">PGTDVTLIAWSNMVGRSLSAAETLAAEGIEVEVIDLRTLVPLDEEAVLIHNFALVSEGRLREEELAELLGSGRWPARNIPERLSDVRAAVAANAAGAELLGELVGRYGLDVVTAYMGHVKANAERAMRAVLADLPDGDHTYADTLDDGSRIAVRVRIDGDRAVVDFTGTDAQLPGNLNAPRAVTVAAVLYVFRTLIPRPVPLNAGCLAAIEIIVPAGSLLDPVSPAAVGKSQRRGGKETMPSTILALDTRSGKTAWTATTVNPHRFYDAMGQWGAIRSRDDWLAYSEQHGILITGKQGQGHALDATTGKPVWSQPISSQPCVIRTDTYIPQDGHIFDIRSGKLQGGRLPIIRGGCNYFVAGPHILL</sequence>
<dbReference type="PANTHER" id="PTHR11365">
    <property type="entry name" value="5-OXOPROLINASE RELATED"/>
    <property type="match status" value="1"/>
</dbReference>
<dbReference type="GO" id="GO:0006749">
    <property type="term" value="P:glutathione metabolic process"/>
    <property type="evidence" value="ECO:0007669"/>
    <property type="project" value="TreeGrafter"/>
</dbReference>
<gene>
    <name evidence="2" type="ORF">LCGC14_2995290</name>
</gene>
<name>A0A0F8X362_9ZZZZ</name>
<protein>
    <recommendedName>
        <fullName evidence="1">Hydantoinase B/oxoprolinase domain-containing protein</fullName>
    </recommendedName>
</protein>
<evidence type="ECO:0000259" key="1">
    <source>
        <dbReference type="Pfam" id="PF02538"/>
    </source>
</evidence>
<evidence type="ECO:0000313" key="2">
    <source>
        <dbReference type="EMBL" id="KKK63338.1"/>
    </source>
</evidence>
<dbReference type="InterPro" id="IPR009014">
    <property type="entry name" value="Transketo_C/PFOR_II"/>
</dbReference>
<dbReference type="Gene3D" id="3.40.50.920">
    <property type="match status" value="1"/>
</dbReference>